<dbReference type="RefSeq" id="XP_056684272.1">
    <property type="nucleotide sequence ID" value="XM_056828294.1"/>
</dbReference>
<evidence type="ECO:0000313" key="11">
    <source>
        <dbReference type="Proteomes" id="UP000813463"/>
    </source>
</evidence>
<evidence type="ECO:0000256" key="2">
    <source>
        <dbReference type="ARBA" id="ARBA00007282"/>
    </source>
</evidence>
<feature type="transmembrane region" description="Helical" evidence="9">
    <location>
        <begin position="257"/>
        <end position="274"/>
    </location>
</feature>
<dbReference type="PANTHER" id="PTHR31595">
    <property type="entry name" value="LONG-CHAIN-ALCOHOL O-FATTY-ACYLTRANSFERASE 3-RELATED"/>
    <property type="match status" value="1"/>
</dbReference>
<reference evidence="12" key="2">
    <citation type="submission" date="2025-08" db="UniProtKB">
        <authorList>
            <consortium name="RefSeq"/>
        </authorList>
    </citation>
    <scope>IDENTIFICATION</scope>
    <source>
        <tissue evidence="12">Leaf</tissue>
    </source>
</reference>
<keyword evidence="7 9" id="KW-0472">Membrane</keyword>
<comment type="similarity">
    <text evidence="2">Belongs to the wax synthase family.</text>
</comment>
<dbReference type="InterPro" id="IPR044851">
    <property type="entry name" value="Wax_synthase"/>
</dbReference>
<comment type="subcellular location">
    <subcellularLocation>
        <location evidence="1">Membrane</location>
        <topology evidence="1">Multi-pass membrane protein</topology>
    </subcellularLocation>
</comment>
<accession>A0ABM3QLP2</accession>
<evidence type="ECO:0000256" key="7">
    <source>
        <dbReference type="ARBA" id="ARBA00023136"/>
    </source>
</evidence>
<dbReference type="InterPro" id="IPR032805">
    <property type="entry name" value="Wax_synthase_dom"/>
</dbReference>
<feature type="transmembrane region" description="Helical" evidence="9">
    <location>
        <begin position="226"/>
        <end position="245"/>
    </location>
</feature>
<dbReference type="Pfam" id="PF13813">
    <property type="entry name" value="MBOAT_2"/>
    <property type="match status" value="1"/>
</dbReference>
<feature type="transmembrane region" description="Helical" evidence="9">
    <location>
        <begin position="135"/>
        <end position="163"/>
    </location>
</feature>
<dbReference type="GeneID" id="110778419"/>
<evidence type="ECO:0000259" key="10">
    <source>
        <dbReference type="Pfam" id="PF13813"/>
    </source>
</evidence>
<evidence type="ECO:0000256" key="9">
    <source>
        <dbReference type="SAM" id="Phobius"/>
    </source>
</evidence>
<keyword evidence="4 9" id="KW-0812">Transmembrane</keyword>
<feature type="transmembrane region" description="Helical" evidence="9">
    <location>
        <begin position="20"/>
        <end position="37"/>
    </location>
</feature>
<keyword evidence="11" id="KW-1185">Reference proteome</keyword>
<gene>
    <name evidence="12" type="primary">LOC110778419</name>
</gene>
<name>A0ABM3QLP2_SPIOL</name>
<keyword evidence="3" id="KW-0808">Transferase</keyword>
<organism evidence="11 12">
    <name type="scientific">Spinacia oleracea</name>
    <name type="common">Spinach</name>
    <dbReference type="NCBI Taxonomy" id="3562"/>
    <lineage>
        <taxon>Eukaryota</taxon>
        <taxon>Viridiplantae</taxon>
        <taxon>Streptophyta</taxon>
        <taxon>Embryophyta</taxon>
        <taxon>Tracheophyta</taxon>
        <taxon>Spermatophyta</taxon>
        <taxon>Magnoliopsida</taxon>
        <taxon>eudicotyledons</taxon>
        <taxon>Gunneridae</taxon>
        <taxon>Pentapetalae</taxon>
        <taxon>Caryophyllales</taxon>
        <taxon>Chenopodiaceae</taxon>
        <taxon>Chenopodioideae</taxon>
        <taxon>Anserineae</taxon>
        <taxon>Spinacia</taxon>
    </lineage>
</organism>
<evidence type="ECO:0000256" key="1">
    <source>
        <dbReference type="ARBA" id="ARBA00004141"/>
    </source>
</evidence>
<proteinExistence type="inferred from homology"/>
<evidence type="ECO:0000256" key="5">
    <source>
        <dbReference type="ARBA" id="ARBA00022989"/>
    </source>
</evidence>
<dbReference type="Proteomes" id="UP000813463">
    <property type="component" value="Chromosome 5"/>
</dbReference>
<evidence type="ECO:0000256" key="4">
    <source>
        <dbReference type="ARBA" id="ARBA00022692"/>
    </source>
</evidence>
<reference evidence="11" key="1">
    <citation type="journal article" date="2021" name="Nat. Commun.">
        <title>Genomic analyses provide insights into spinach domestication and the genetic basis of agronomic traits.</title>
        <authorList>
            <person name="Cai X."/>
            <person name="Sun X."/>
            <person name="Xu C."/>
            <person name="Sun H."/>
            <person name="Wang X."/>
            <person name="Ge C."/>
            <person name="Zhang Z."/>
            <person name="Wang Q."/>
            <person name="Fei Z."/>
            <person name="Jiao C."/>
            <person name="Wang Q."/>
        </authorList>
    </citation>
    <scope>NUCLEOTIDE SEQUENCE [LARGE SCALE GENOMIC DNA]</scope>
    <source>
        <strain evidence="11">cv. Varoflay</strain>
    </source>
</reference>
<dbReference type="PANTHER" id="PTHR31595:SF11">
    <property type="entry name" value="LONG-CHAIN-ALCOHOL O-FATTY-ACYLTRANSFERASE 1-RELATED"/>
    <property type="match status" value="1"/>
</dbReference>
<evidence type="ECO:0000256" key="8">
    <source>
        <dbReference type="ARBA" id="ARBA00023315"/>
    </source>
</evidence>
<evidence type="ECO:0000256" key="6">
    <source>
        <dbReference type="ARBA" id="ARBA00023098"/>
    </source>
</evidence>
<feature type="transmembrane region" description="Helical" evidence="9">
    <location>
        <begin position="286"/>
        <end position="308"/>
    </location>
</feature>
<evidence type="ECO:0000313" key="12">
    <source>
        <dbReference type="RefSeq" id="XP_056684272.1"/>
    </source>
</evidence>
<sequence length="328" mass="37115">MSTEFHDGVNSSYSDSLSPSILLLLLLLSYGYCYFIVKKLPKGVPRLISLLGVFYILYLTPWYFPTSISLRGLSSFFISWISSFKLLLFSFDKGDLILCDSYANFVVVAAFPFKVRNKSSSSSTDNLFSENVLQLLALAMSVSIFALSFRNAVMFLLAVLLVVHQMLPQLVPLPILKQPYRATSLQNFWGKRWNRVSSDILRHTIYDPTRKLLEGSTRVGLGPSKVVALVVTLVVSGIMHEIMFYHMTCGMKPTWEITNFFVLQGIFMALEMLVKRFWVRTLGWSPIHPVVSVPLTLAFVISTSYWLVFLPVWRIAGRGCDRNGVFGS</sequence>
<feature type="domain" description="Wax synthase" evidence="10">
    <location>
        <begin position="174"/>
        <end position="262"/>
    </location>
</feature>
<keyword evidence="6" id="KW-0443">Lipid metabolism</keyword>
<evidence type="ECO:0000256" key="3">
    <source>
        <dbReference type="ARBA" id="ARBA00022679"/>
    </source>
</evidence>
<protein>
    <submittedName>
        <fullName evidence="12">Probable long-chain-alcohol O-fatty-acyltransferase 1</fullName>
    </submittedName>
</protein>
<feature type="transmembrane region" description="Helical" evidence="9">
    <location>
        <begin position="44"/>
        <end position="64"/>
    </location>
</feature>
<keyword evidence="5 9" id="KW-1133">Transmembrane helix</keyword>
<keyword evidence="8" id="KW-0012">Acyltransferase</keyword>